<gene>
    <name evidence="2" type="ORF">NKI33_20280</name>
</gene>
<dbReference type="Pfam" id="PF00239">
    <property type="entry name" value="Resolvase"/>
    <property type="match status" value="1"/>
</dbReference>
<dbReference type="InterPro" id="IPR006119">
    <property type="entry name" value="Resolv_N"/>
</dbReference>
<keyword evidence="3" id="KW-1185">Reference proteome</keyword>
<organism evidence="2 3">
    <name type="scientific">Mesorhizobium opportunistum</name>
    <dbReference type="NCBI Taxonomy" id="593909"/>
    <lineage>
        <taxon>Bacteria</taxon>
        <taxon>Pseudomonadati</taxon>
        <taxon>Pseudomonadota</taxon>
        <taxon>Alphaproteobacteria</taxon>
        <taxon>Hyphomicrobiales</taxon>
        <taxon>Phyllobacteriaceae</taxon>
        <taxon>Mesorhizobium</taxon>
    </lineage>
</organism>
<evidence type="ECO:0000259" key="1">
    <source>
        <dbReference type="SMART" id="SM00857"/>
    </source>
</evidence>
<sequence length="114" mass="12859">MKVALGARYSTGNHRDASIEDQLRLCCLRAEKQGWTVVDSNTHRAICGASLLRPGLQELISDAMEGKFLIVLAEAMDRLTMTAANREQARLRKRCNRSFKEIHRLLATPACCEW</sequence>
<reference evidence="2 3" key="1">
    <citation type="journal article" date="2024" name="Proc. Natl. Acad. Sci. U.S.A.">
        <title>The evolutionary genomics of adaptation to stress in wild rhizobium bacteria.</title>
        <authorList>
            <person name="Kehlet-Delgado H."/>
            <person name="Montoya A.P."/>
            <person name="Jensen K.T."/>
            <person name="Wendlandt C.E."/>
            <person name="Dexheimer C."/>
            <person name="Roberts M."/>
            <person name="Torres Martinez L."/>
            <person name="Friesen M.L."/>
            <person name="Griffitts J.S."/>
            <person name="Porter S.S."/>
        </authorList>
    </citation>
    <scope>NUCLEOTIDE SEQUENCE [LARGE SCALE GENOMIC DNA]</scope>
    <source>
        <strain evidence="2 3">M0729</strain>
    </source>
</reference>
<evidence type="ECO:0000313" key="3">
    <source>
        <dbReference type="Proteomes" id="UP001464387"/>
    </source>
</evidence>
<dbReference type="EMBL" id="JAMYPJ010000030">
    <property type="protein sequence ID" value="MER8935293.1"/>
    <property type="molecule type" value="Genomic_DNA"/>
</dbReference>
<comment type="caution">
    <text evidence="2">The sequence shown here is derived from an EMBL/GenBank/DDBJ whole genome shotgun (WGS) entry which is preliminary data.</text>
</comment>
<dbReference type="RefSeq" id="WP_352657491.1">
    <property type="nucleotide sequence ID" value="NZ_JAMYMY010000033.1"/>
</dbReference>
<evidence type="ECO:0000313" key="2">
    <source>
        <dbReference type="EMBL" id="MER8935293.1"/>
    </source>
</evidence>
<accession>A0ABV1YJH1</accession>
<proteinExistence type="predicted"/>
<dbReference type="InterPro" id="IPR036162">
    <property type="entry name" value="Resolvase-like_N_sf"/>
</dbReference>
<protein>
    <submittedName>
        <fullName evidence="2">Recombinase family protein</fullName>
    </submittedName>
</protein>
<dbReference type="Proteomes" id="UP001464387">
    <property type="component" value="Unassembled WGS sequence"/>
</dbReference>
<feature type="domain" description="Resolvase/invertase-type recombinase catalytic" evidence="1">
    <location>
        <begin position="3"/>
        <end position="114"/>
    </location>
</feature>
<dbReference type="Gene3D" id="3.40.50.1390">
    <property type="entry name" value="Resolvase, N-terminal catalytic domain"/>
    <property type="match status" value="1"/>
</dbReference>
<dbReference type="SUPFAM" id="SSF53041">
    <property type="entry name" value="Resolvase-like"/>
    <property type="match status" value="1"/>
</dbReference>
<name>A0ABV1YJH1_9HYPH</name>
<dbReference type="SMART" id="SM00857">
    <property type="entry name" value="Resolvase"/>
    <property type="match status" value="1"/>
</dbReference>